<keyword evidence="2" id="KW-1185">Reference proteome</keyword>
<reference evidence="1" key="1">
    <citation type="submission" date="2021-06" db="EMBL/GenBank/DDBJ databases">
        <authorList>
            <person name="Kallberg Y."/>
            <person name="Tangrot J."/>
            <person name="Rosling A."/>
        </authorList>
    </citation>
    <scope>NUCLEOTIDE SEQUENCE</scope>
    <source>
        <strain evidence="1">28 12/20/2015</strain>
    </source>
</reference>
<name>A0ACA9MAF8_9GLOM</name>
<evidence type="ECO:0000313" key="1">
    <source>
        <dbReference type="EMBL" id="CAG8580397.1"/>
    </source>
</evidence>
<dbReference type="Proteomes" id="UP000789366">
    <property type="component" value="Unassembled WGS sequence"/>
</dbReference>
<dbReference type="EMBL" id="CAJVPW010007404">
    <property type="protein sequence ID" value="CAG8580397.1"/>
    <property type="molecule type" value="Genomic_DNA"/>
</dbReference>
<evidence type="ECO:0000313" key="2">
    <source>
        <dbReference type="Proteomes" id="UP000789366"/>
    </source>
</evidence>
<sequence>MSNLSQNPNWFHSDFLKTFVLNILKNSKDVKIRSVNIEQYPCQSCNREIFSFQPIILLSCGHAFHAYCANFNLDPAICPKCPVQSEVRVEEIEITSKHKKKMNQFKDSQKFKKLVNELLNVQNITQPRLESNTSLTQLHIESNARIDFNNLNQEIFITEENNKKLNHEVLKHYYDLGEALSRLYDYYYSLSHNMHKSRQQINQEFKRQLNINTLDMALRKRKERSEKIYSLFSCFNINEDRFKGKAMISRIKTFSVSTISSIS</sequence>
<comment type="caution">
    <text evidence="1">The sequence shown here is derived from an EMBL/GenBank/DDBJ whole genome shotgun (WGS) entry which is preliminary data.</text>
</comment>
<accession>A0ACA9MAF8</accession>
<gene>
    <name evidence="1" type="ORF">SPELUC_LOCUS6342</name>
</gene>
<protein>
    <submittedName>
        <fullName evidence="1">6060_t:CDS:1</fullName>
    </submittedName>
</protein>
<proteinExistence type="predicted"/>
<organism evidence="1 2">
    <name type="scientific">Cetraspora pellucida</name>
    <dbReference type="NCBI Taxonomy" id="1433469"/>
    <lineage>
        <taxon>Eukaryota</taxon>
        <taxon>Fungi</taxon>
        <taxon>Fungi incertae sedis</taxon>
        <taxon>Mucoromycota</taxon>
        <taxon>Glomeromycotina</taxon>
        <taxon>Glomeromycetes</taxon>
        <taxon>Diversisporales</taxon>
        <taxon>Gigasporaceae</taxon>
        <taxon>Cetraspora</taxon>
    </lineage>
</organism>